<comment type="caution">
    <text evidence="2">The sequence shown here is derived from an EMBL/GenBank/DDBJ whole genome shotgun (WGS) entry which is preliminary data.</text>
</comment>
<accession>A0ABT4DH45</accession>
<sequence>MNKTVMVVGATGSIGRYVVEVLLEKKYNIKALVRNPEKANFSKEVELVVGEITKPETLNGISENVDYIIFTHGSLLQNEDDAKNIDYGAVPNILKQFKDKKVRVALMTSIYVTKIPTTNNTIENDELRKHRNAVEQAALWKRRAERILRASGHDYTIVRPSWFDHNKEDELKLYFLQGDKRQQGTPADGAVSRRQIAETLVNSLELESAKNKTIELFAEKGEKTTDFDSLFKNVLADNTTKNLDSSQDTDNLPLENEPEILLNDLKDLKKI</sequence>
<proteinExistence type="predicted"/>
<feature type="domain" description="NAD(P)-binding" evidence="1">
    <location>
        <begin position="9"/>
        <end position="205"/>
    </location>
</feature>
<dbReference type="Proteomes" id="UP001062738">
    <property type="component" value="Unassembled WGS sequence"/>
</dbReference>
<evidence type="ECO:0000259" key="1">
    <source>
        <dbReference type="Pfam" id="PF13460"/>
    </source>
</evidence>
<dbReference type="SUPFAM" id="SSF51735">
    <property type="entry name" value="NAD(P)-binding Rossmann-fold domains"/>
    <property type="match status" value="1"/>
</dbReference>
<reference evidence="2" key="1">
    <citation type="submission" date="2022-09" db="EMBL/GenBank/DDBJ databases">
        <authorList>
            <person name="Zoaiter M."/>
        </authorList>
    </citation>
    <scope>NUCLEOTIDE SEQUENCE</scope>
    <source>
        <strain evidence="2">DSM 19848</strain>
    </source>
</reference>
<dbReference type="PANTHER" id="PTHR15020">
    <property type="entry name" value="FLAVIN REDUCTASE-RELATED"/>
    <property type="match status" value="1"/>
</dbReference>
<keyword evidence="3" id="KW-1185">Reference proteome</keyword>
<evidence type="ECO:0000313" key="2">
    <source>
        <dbReference type="EMBL" id="MCY7007901.1"/>
    </source>
</evidence>
<dbReference type="InterPro" id="IPR036291">
    <property type="entry name" value="NAD(P)-bd_dom_sf"/>
</dbReference>
<dbReference type="PANTHER" id="PTHR15020:SF50">
    <property type="entry name" value="UPF0659 PROTEIN YMR090W"/>
    <property type="match status" value="1"/>
</dbReference>
<organism evidence="2 3">
    <name type="scientific">Fusobacterium simiae</name>
    <dbReference type="NCBI Taxonomy" id="855"/>
    <lineage>
        <taxon>Bacteria</taxon>
        <taxon>Fusobacteriati</taxon>
        <taxon>Fusobacteriota</taxon>
        <taxon>Fusobacteriia</taxon>
        <taxon>Fusobacteriales</taxon>
        <taxon>Fusobacteriaceae</taxon>
        <taxon>Fusobacterium</taxon>
    </lineage>
</organism>
<dbReference type="Pfam" id="PF13460">
    <property type="entry name" value="NAD_binding_10"/>
    <property type="match status" value="1"/>
</dbReference>
<name>A0ABT4DH45_FUSSI</name>
<evidence type="ECO:0000313" key="3">
    <source>
        <dbReference type="Proteomes" id="UP001062738"/>
    </source>
</evidence>
<gene>
    <name evidence="2" type="ORF">OCK72_04420</name>
</gene>
<dbReference type="CDD" id="cd05243">
    <property type="entry name" value="SDR_a5"/>
    <property type="match status" value="1"/>
</dbReference>
<protein>
    <submittedName>
        <fullName evidence="2">SDR family oxidoreductase</fullName>
    </submittedName>
</protein>
<dbReference type="EMBL" id="JAOXXL010000009">
    <property type="protein sequence ID" value="MCY7007901.1"/>
    <property type="molecule type" value="Genomic_DNA"/>
</dbReference>
<dbReference type="InterPro" id="IPR016040">
    <property type="entry name" value="NAD(P)-bd_dom"/>
</dbReference>
<dbReference type="RefSeq" id="WP_195339798.1">
    <property type="nucleotide sequence ID" value="NZ_JAOXXL010000009.1"/>
</dbReference>
<dbReference type="Gene3D" id="3.40.50.720">
    <property type="entry name" value="NAD(P)-binding Rossmann-like Domain"/>
    <property type="match status" value="1"/>
</dbReference>